<protein>
    <submittedName>
        <fullName evidence="5">Glycosyl hydrolase</fullName>
    </submittedName>
</protein>
<name>A0A4S8PGI1_9ACTN</name>
<dbReference type="SUPFAM" id="SSF51445">
    <property type="entry name" value="(Trans)glycosidases"/>
    <property type="match status" value="1"/>
</dbReference>
<dbReference type="Pfam" id="PF14310">
    <property type="entry name" value="Fn3-like"/>
    <property type="match status" value="1"/>
</dbReference>
<dbReference type="EMBL" id="STGX01000005">
    <property type="protein sequence ID" value="THV29627.1"/>
    <property type="molecule type" value="Genomic_DNA"/>
</dbReference>
<feature type="region of interest" description="Disordered" evidence="3">
    <location>
        <begin position="110"/>
        <end position="133"/>
    </location>
</feature>
<gene>
    <name evidence="5" type="ORF">E9998_09070</name>
</gene>
<evidence type="ECO:0000313" key="5">
    <source>
        <dbReference type="EMBL" id="THV29627.1"/>
    </source>
</evidence>
<dbReference type="InterPro" id="IPR026891">
    <property type="entry name" value="Fn3-like"/>
</dbReference>
<evidence type="ECO:0000256" key="1">
    <source>
        <dbReference type="ARBA" id="ARBA00005336"/>
    </source>
</evidence>
<keyword evidence="2 5" id="KW-0378">Hydrolase</keyword>
<organism evidence="5 6">
    <name type="scientific">Glycomyces paridis</name>
    <dbReference type="NCBI Taxonomy" id="2126555"/>
    <lineage>
        <taxon>Bacteria</taxon>
        <taxon>Bacillati</taxon>
        <taxon>Actinomycetota</taxon>
        <taxon>Actinomycetes</taxon>
        <taxon>Glycomycetales</taxon>
        <taxon>Glycomycetaceae</taxon>
        <taxon>Glycomyces</taxon>
    </lineage>
</organism>
<dbReference type="InterPro" id="IPR036881">
    <property type="entry name" value="Glyco_hydro_3_C_sf"/>
</dbReference>
<dbReference type="SUPFAM" id="SSF52279">
    <property type="entry name" value="Beta-D-glucan exohydrolase, C-terminal domain"/>
    <property type="match status" value="1"/>
</dbReference>
<evidence type="ECO:0000256" key="3">
    <source>
        <dbReference type="SAM" id="MobiDB-lite"/>
    </source>
</evidence>
<feature type="domain" description="Fibronectin type III-like" evidence="4">
    <location>
        <begin position="798"/>
        <end position="867"/>
    </location>
</feature>
<dbReference type="PANTHER" id="PTHR42715:SF10">
    <property type="entry name" value="BETA-GLUCOSIDASE"/>
    <property type="match status" value="1"/>
</dbReference>
<dbReference type="InterPro" id="IPR001764">
    <property type="entry name" value="Glyco_hydro_3_N"/>
</dbReference>
<evidence type="ECO:0000259" key="4">
    <source>
        <dbReference type="SMART" id="SM01217"/>
    </source>
</evidence>
<dbReference type="InterPro" id="IPR050288">
    <property type="entry name" value="Cellulose_deg_GH3"/>
</dbReference>
<comment type="caution">
    <text evidence="5">The sequence shown here is derived from an EMBL/GenBank/DDBJ whole genome shotgun (WGS) entry which is preliminary data.</text>
</comment>
<evidence type="ECO:0000256" key="2">
    <source>
        <dbReference type="ARBA" id="ARBA00022801"/>
    </source>
</evidence>
<dbReference type="Gene3D" id="3.40.50.1700">
    <property type="entry name" value="Glycoside hydrolase family 3 C-terminal domain"/>
    <property type="match status" value="1"/>
</dbReference>
<reference evidence="5 6" key="1">
    <citation type="journal article" date="2018" name="Int. J. Syst. Evol. Microbiol.">
        <title>Glycomyces paridis sp. nov., isolated from the medicinal plant Paris polyphylla.</title>
        <authorList>
            <person name="Fang X.M."/>
            <person name="Bai J.L."/>
            <person name="Su J."/>
            <person name="Zhao L.L."/>
            <person name="Liu H.Y."/>
            <person name="Ma B.P."/>
            <person name="Zhang Y.Q."/>
            <person name="Yu L.Y."/>
        </authorList>
    </citation>
    <scope>NUCLEOTIDE SEQUENCE [LARGE SCALE GENOMIC DNA]</scope>
    <source>
        <strain evidence="5 6">CPCC 204357</strain>
    </source>
</reference>
<dbReference type="GO" id="GO:0005975">
    <property type="term" value="P:carbohydrate metabolic process"/>
    <property type="evidence" value="ECO:0007669"/>
    <property type="project" value="InterPro"/>
</dbReference>
<dbReference type="InterPro" id="IPR013783">
    <property type="entry name" value="Ig-like_fold"/>
</dbReference>
<dbReference type="AlphaFoldDB" id="A0A4S8PGI1"/>
<dbReference type="PRINTS" id="PR00133">
    <property type="entry name" value="GLHYDRLASE3"/>
</dbReference>
<dbReference type="InterPro" id="IPR002772">
    <property type="entry name" value="Glyco_hydro_3_C"/>
</dbReference>
<dbReference type="Gene3D" id="2.60.40.10">
    <property type="entry name" value="Immunoglobulins"/>
    <property type="match status" value="1"/>
</dbReference>
<dbReference type="PANTHER" id="PTHR42715">
    <property type="entry name" value="BETA-GLUCOSIDASE"/>
    <property type="match status" value="1"/>
</dbReference>
<evidence type="ECO:0000313" key="6">
    <source>
        <dbReference type="Proteomes" id="UP000305792"/>
    </source>
</evidence>
<dbReference type="Proteomes" id="UP000305792">
    <property type="component" value="Unassembled WGS sequence"/>
</dbReference>
<accession>A0A4S8PGI1</accession>
<proteinExistence type="inferred from homology"/>
<dbReference type="InterPro" id="IPR036962">
    <property type="entry name" value="Glyco_hydro_3_N_sf"/>
</dbReference>
<keyword evidence="6" id="KW-1185">Reference proteome</keyword>
<dbReference type="Pfam" id="PF00933">
    <property type="entry name" value="Glyco_hydro_3"/>
    <property type="match status" value="1"/>
</dbReference>
<comment type="similarity">
    <text evidence="1">Belongs to the glycosyl hydrolase 3 family.</text>
</comment>
<dbReference type="SMART" id="SM01217">
    <property type="entry name" value="Fn3_like"/>
    <property type="match status" value="1"/>
</dbReference>
<dbReference type="GO" id="GO:0004553">
    <property type="term" value="F:hydrolase activity, hydrolyzing O-glycosyl compounds"/>
    <property type="evidence" value="ECO:0007669"/>
    <property type="project" value="InterPro"/>
</dbReference>
<dbReference type="InterPro" id="IPR017853">
    <property type="entry name" value="GH"/>
</dbReference>
<dbReference type="Pfam" id="PF01915">
    <property type="entry name" value="Glyco_hydro_3_C"/>
    <property type="match status" value="1"/>
</dbReference>
<sequence>MTRETVGTLTPASSAMARIVMRPCSASLKGPPAVPVHRSAGASRGNALPTVVRTSYSRRSGLPDSVRKFRTKSSNMSPGQTHPTIRLALEVGAHQCYGVQTCIENDQKTFRNYRPLPPPPTARSGPLEWSSMDTDTPAEAAERAAGLVKRMTLEEKCAQLSSLWRGVEADAGDMAPHQSEQTGGVAVDDSLARGLGQLTRPFGSARVDPAEGAARLAAIQGRIREGSRFGIAAVAHDECLAGFMAYGATVFPTALAWGATFDADLVRAMAEQIGTTMRSVGIHQGLAPVLDVVADSRWGRTEETIGEDPYLTGVLGTAYVRGIQDAGIIATLKHFAGYSASHAARNFGPVYLGPRQFAETYLTPFEMAVRLGRAKSVMPSYAANDGVPSHANVRLLTGILREEWGFDGTIVGDYFGVNFLNSLHGVAADRTAAAGLALNAGVDVELPGADCFGEPLQAAVADGLVEEKTLDRAVERVLTQKIELGLLDELPEAPGTVDLDPPASRALAAEVARKSIVLLANDGTLPLASAPARVALLGPVADDAAAMLGCYSFPNHHMRYEVDSGDPYPAVDTGVAIATLAERLAADLPGTVLDHVAGGWVLDATDADLEAAAAAAAGADLAVIAVGDRSSLFGRGTSGEGCDAPDHALPGRQSELLEAVLDSGTPTVVVVISGRPYALGTAPDRAAAIVQAFLPGEEGAAAISEILTGAAAPEGRLPVGVPARRDSPPATYLGPQLARRSEVSSVDPTARYAFGHGLTYTEFTWDAPELLSAAETGPEGRVEVAVRVANTGGRAGTEVVQVYLHDPVASTVRPVQRLVGFARLELAPGEAATARFAVPLDLAALIGLDGQWVVEPGALELRLGRSAADTEEPLAVRVTGERRIEPGTRVLETQVTVETAVG</sequence>
<dbReference type="Gene3D" id="3.20.20.300">
    <property type="entry name" value="Glycoside hydrolase, family 3, N-terminal domain"/>
    <property type="match status" value="1"/>
</dbReference>